<dbReference type="RefSeq" id="WP_136008284.1">
    <property type="nucleotide sequence ID" value="NZ_SRYR01000019.1"/>
</dbReference>
<dbReference type="OrthoDB" id="9789133at2"/>
<dbReference type="SUPFAM" id="SSF56281">
    <property type="entry name" value="Metallo-hydrolase/oxidoreductase"/>
    <property type="match status" value="1"/>
</dbReference>
<keyword evidence="2" id="KW-1185">Reference proteome</keyword>
<organism evidence="1 2">
    <name type="scientific">Clostridium sartagoforme</name>
    <dbReference type="NCBI Taxonomy" id="84031"/>
    <lineage>
        <taxon>Bacteria</taxon>
        <taxon>Bacillati</taxon>
        <taxon>Bacillota</taxon>
        <taxon>Clostridia</taxon>
        <taxon>Eubacteriales</taxon>
        <taxon>Clostridiaceae</taxon>
        <taxon>Clostridium</taxon>
    </lineage>
</organism>
<reference evidence="1 2" key="1">
    <citation type="submission" date="2019-04" db="EMBL/GenBank/DDBJ databases">
        <title>Microbes associate with the intestines of laboratory mice.</title>
        <authorList>
            <person name="Navarre W."/>
            <person name="Wong E."/>
            <person name="Huang K."/>
            <person name="Tropini C."/>
            <person name="Ng K."/>
            <person name="Yu B."/>
        </authorList>
    </citation>
    <scope>NUCLEOTIDE SEQUENCE [LARGE SCALE GENOMIC DNA]</scope>
    <source>
        <strain evidence="1 2">NM50_B9-20</strain>
    </source>
</reference>
<accession>A0A4S2DD65</accession>
<comment type="caution">
    <text evidence="1">The sequence shown here is derived from an EMBL/GenBank/DDBJ whole genome shotgun (WGS) entry which is preliminary data.</text>
</comment>
<sequence>MEITWIGNTSFLIKNSLGKKILLDPIQLYPYIQKYDLNPDIITFSHTHNEEIISDYISSNYKIINSISKFENSFIKIQGFLSYRDNFHGFKRGENIIYLLEIDGFRLAHLGSLGHILNDDLVKELSDLDFLFIPIGGHFLLDGHSASKVALTLKPKYVIPMSFKSSSNFFYLNGPLSFLSSIKDTVAYNSTSIYTNELSFHNKPSVIFLEEIIKNR</sequence>
<dbReference type="AlphaFoldDB" id="A0A4S2DD65"/>
<proteinExistence type="predicted"/>
<dbReference type="PANTHER" id="PTHR42967">
    <property type="entry name" value="METAL DEPENDENT HYDROLASE"/>
    <property type="match status" value="1"/>
</dbReference>
<dbReference type="PANTHER" id="PTHR42967:SF1">
    <property type="entry name" value="MBL FOLD METALLO-HYDROLASE"/>
    <property type="match status" value="1"/>
</dbReference>
<dbReference type="EMBL" id="SRYR01000019">
    <property type="protein sequence ID" value="TGY39847.1"/>
    <property type="molecule type" value="Genomic_DNA"/>
</dbReference>
<gene>
    <name evidence="1" type="ORF">E5347_16300</name>
</gene>
<evidence type="ECO:0008006" key="3">
    <source>
        <dbReference type="Google" id="ProtNLM"/>
    </source>
</evidence>
<dbReference type="Pfam" id="PF13483">
    <property type="entry name" value="Lactamase_B_3"/>
    <property type="match status" value="1"/>
</dbReference>
<evidence type="ECO:0000313" key="2">
    <source>
        <dbReference type="Proteomes" id="UP000306888"/>
    </source>
</evidence>
<dbReference type="Gene3D" id="3.60.15.10">
    <property type="entry name" value="Ribonuclease Z/Hydroxyacylglutathione hydrolase-like"/>
    <property type="match status" value="1"/>
</dbReference>
<dbReference type="InterPro" id="IPR036866">
    <property type="entry name" value="RibonucZ/Hydroxyglut_hydro"/>
</dbReference>
<name>A0A4S2DD65_9CLOT</name>
<evidence type="ECO:0000313" key="1">
    <source>
        <dbReference type="EMBL" id="TGY39847.1"/>
    </source>
</evidence>
<protein>
    <recommendedName>
        <fullName evidence="3">MBL fold metallo-hydrolase</fullName>
    </recommendedName>
</protein>
<dbReference type="Proteomes" id="UP000306888">
    <property type="component" value="Unassembled WGS sequence"/>
</dbReference>